<accession>A0A4R8ISP5</accession>
<dbReference type="Proteomes" id="UP000294914">
    <property type="component" value="Unassembled WGS sequence"/>
</dbReference>
<reference evidence="3 4" key="1">
    <citation type="submission" date="2019-03" db="EMBL/GenBank/DDBJ databases">
        <title>Genomic Encyclopedia of Type Strains, Phase IV (KMG-IV): sequencing the most valuable type-strain genomes for metagenomic binning, comparative biology and taxonomic classification.</title>
        <authorList>
            <person name="Goeker M."/>
        </authorList>
    </citation>
    <scope>NUCLEOTIDE SEQUENCE [LARGE SCALE GENOMIC DNA]</scope>
    <source>
        <strain evidence="3 4">DSM 16326</strain>
    </source>
</reference>
<dbReference type="InterPro" id="IPR002762">
    <property type="entry name" value="CbiX-like"/>
</dbReference>
<dbReference type="PANTHER" id="PTHR33542">
    <property type="entry name" value="SIROHYDROCHLORIN FERROCHELATASE, CHLOROPLASTIC"/>
    <property type="match status" value="1"/>
</dbReference>
<dbReference type="AlphaFoldDB" id="A0A4R8ISP5"/>
<sequence>MPVYLLIDNGSRQPDATLYLRRLATELSRHTGKTIHPVSLQHADTIPADELDGTPAQVFSAFLEARLAQGENEFIVVPLFFGLSKALTSFIPDQVATLRAGYPELTVKVAPVAWPLPEGEPRLARIVFDHIHQARQQNGADARIVLVDHGSPSPEITDVRKGIARRLLEEYGLEVDQAVMERREGKEYDFNGDLLATWLRQQAGQGVTEVIVAMQFFLPGRHAGPRGDVEEICEAVVKDYPQLNYTITPLICHHPLLLDILKARLAAASG</sequence>
<comment type="caution">
    <text evidence="3">The sequence shown here is derived from an EMBL/GenBank/DDBJ whole genome shotgun (WGS) entry which is preliminary data.</text>
</comment>
<evidence type="ECO:0000256" key="2">
    <source>
        <dbReference type="ARBA" id="ARBA00023239"/>
    </source>
</evidence>
<evidence type="ECO:0000256" key="1">
    <source>
        <dbReference type="ARBA" id="ARBA00022723"/>
    </source>
</evidence>
<dbReference type="EMBL" id="SOQX01000005">
    <property type="protein sequence ID" value="TDY00579.1"/>
    <property type="molecule type" value="Genomic_DNA"/>
</dbReference>
<evidence type="ECO:0000313" key="3">
    <source>
        <dbReference type="EMBL" id="TDY00579.1"/>
    </source>
</evidence>
<dbReference type="Gene3D" id="3.40.50.1400">
    <property type="match status" value="2"/>
</dbReference>
<gene>
    <name evidence="3" type="ORF">EDC23_2082</name>
</gene>
<keyword evidence="1" id="KW-0479">Metal-binding</keyword>
<keyword evidence="2" id="KW-0456">Lyase</keyword>
<protein>
    <submittedName>
        <fullName evidence="3">Sirohydrochlorin ferrochelatase</fullName>
    </submittedName>
</protein>
<proteinExistence type="predicted"/>
<dbReference type="GO" id="GO:0046872">
    <property type="term" value="F:metal ion binding"/>
    <property type="evidence" value="ECO:0007669"/>
    <property type="project" value="UniProtKB-KW"/>
</dbReference>
<dbReference type="Pfam" id="PF01903">
    <property type="entry name" value="CbiX"/>
    <property type="match status" value="1"/>
</dbReference>
<dbReference type="OrthoDB" id="6146280at2"/>
<dbReference type="SUPFAM" id="SSF53800">
    <property type="entry name" value="Chelatase"/>
    <property type="match status" value="1"/>
</dbReference>
<evidence type="ECO:0000313" key="4">
    <source>
        <dbReference type="Proteomes" id="UP000294914"/>
    </source>
</evidence>
<name>A0A4R8ISP5_9GAMM</name>
<keyword evidence="4" id="KW-1185">Reference proteome</keyword>
<dbReference type="InterPro" id="IPR050963">
    <property type="entry name" value="Sirohydro_Cobaltochel/CbiX"/>
</dbReference>
<dbReference type="RefSeq" id="WP_134084221.1">
    <property type="nucleotide sequence ID" value="NZ_SOQX01000005.1"/>
</dbReference>
<organism evidence="3 4">
    <name type="scientific">Thiohalophilus thiocyanatoxydans</name>
    <dbReference type="NCBI Taxonomy" id="381308"/>
    <lineage>
        <taxon>Bacteria</taxon>
        <taxon>Pseudomonadati</taxon>
        <taxon>Pseudomonadota</taxon>
        <taxon>Gammaproteobacteria</taxon>
        <taxon>Thiohalomonadales</taxon>
        <taxon>Thiohalophilaceae</taxon>
        <taxon>Thiohalophilus</taxon>
    </lineage>
</organism>
<dbReference type="PANTHER" id="PTHR33542:SF3">
    <property type="entry name" value="SIROHYDROCHLORIN FERROCHELATASE, CHLOROPLASTIC"/>
    <property type="match status" value="1"/>
</dbReference>
<dbReference type="GO" id="GO:0016829">
    <property type="term" value="F:lyase activity"/>
    <property type="evidence" value="ECO:0007669"/>
    <property type="project" value="UniProtKB-KW"/>
</dbReference>